<keyword evidence="1" id="KW-1133">Transmembrane helix</keyword>
<keyword evidence="1" id="KW-0472">Membrane</keyword>
<dbReference type="AlphaFoldDB" id="A0A1I6UMC4"/>
<reference evidence="3 4" key="1">
    <citation type="submission" date="2016-10" db="EMBL/GenBank/DDBJ databases">
        <authorList>
            <person name="de Groot N.N."/>
        </authorList>
    </citation>
    <scope>NUCLEOTIDE SEQUENCE [LARGE SCALE GENOMIC DNA]</scope>
    <source>
        <strain evidence="3 4">DSM 17074</strain>
    </source>
</reference>
<dbReference type="Proteomes" id="UP000321773">
    <property type="component" value="Unassembled WGS sequence"/>
</dbReference>
<organism evidence="3 4">
    <name type="scientific">Halolactibacillus miurensis</name>
    <dbReference type="NCBI Taxonomy" id="306541"/>
    <lineage>
        <taxon>Bacteria</taxon>
        <taxon>Bacillati</taxon>
        <taxon>Bacillota</taxon>
        <taxon>Bacilli</taxon>
        <taxon>Bacillales</taxon>
        <taxon>Bacillaceae</taxon>
        <taxon>Halolactibacillus</taxon>
    </lineage>
</organism>
<evidence type="ECO:0000313" key="2">
    <source>
        <dbReference type="EMBL" id="GEM05372.1"/>
    </source>
</evidence>
<dbReference type="EMBL" id="FPAI01000029">
    <property type="protein sequence ID" value="SFT02573.1"/>
    <property type="molecule type" value="Genomic_DNA"/>
</dbReference>
<evidence type="ECO:0000313" key="3">
    <source>
        <dbReference type="EMBL" id="SFT02573.1"/>
    </source>
</evidence>
<feature type="transmembrane region" description="Helical" evidence="1">
    <location>
        <begin position="30"/>
        <end position="52"/>
    </location>
</feature>
<reference evidence="2 5" key="2">
    <citation type="submission" date="2019-07" db="EMBL/GenBank/DDBJ databases">
        <title>Whole genome shotgun sequence of Halolactibacillus miurensis NBRC 100873.</title>
        <authorList>
            <person name="Hosoyama A."/>
            <person name="Uohara A."/>
            <person name="Ohji S."/>
            <person name="Ichikawa N."/>
        </authorList>
    </citation>
    <scope>NUCLEOTIDE SEQUENCE [LARGE SCALE GENOMIC DNA]</scope>
    <source>
        <strain evidence="2 5">NBRC 100873</strain>
    </source>
</reference>
<dbReference type="EMBL" id="BJWJ01000031">
    <property type="protein sequence ID" value="GEM05372.1"/>
    <property type="molecule type" value="Genomic_DNA"/>
</dbReference>
<proteinExistence type="predicted"/>
<keyword evidence="5" id="KW-1185">Reference proteome</keyword>
<evidence type="ECO:0000256" key="1">
    <source>
        <dbReference type="SAM" id="Phobius"/>
    </source>
</evidence>
<dbReference type="RefSeq" id="WP_062323013.1">
    <property type="nucleotide sequence ID" value="NZ_BJWJ01000031.1"/>
</dbReference>
<gene>
    <name evidence="2" type="ORF">HMI01_23600</name>
    <name evidence="3" type="ORF">SAMN05421668_12919</name>
</gene>
<dbReference type="Proteomes" id="UP000199139">
    <property type="component" value="Unassembled WGS sequence"/>
</dbReference>
<protein>
    <submittedName>
        <fullName evidence="3">Uncharacterized protein</fullName>
    </submittedName>
</protein>
<accession>A0A1I6UMC4</accession>
<evidence type="ECO:0000313" key="4">
    <source>
        <dbReference type="Proteomes" id="UP000199139"/>
    </source>
</evidence>
<sequence>MKVMIWLAVSVLLIWEFVELRDIFGYSLFLQNSLIVFSSSYFFYLLDVHLSLNKFKRQLAIMFNKTSQ</sequence>
<dbReference type="OrthoDB" id="2973099at2"/>
<name>A0A1I6UMC4_9BACI</name>
<evidence type="ECO:0000313" key="5">
    <source>
        <dbReference type="Proteomes" id="UP000321773"/>
    </source>
</evidence>
<keyword evidence="1" id="KW-0812">Transmembrane</keyword>